<dbReference type="AlphaFoldDB" id="A0A841G6L0"/>
<dbReference type="Pfam" id="PF03802">
    <property type="entry name" value="CitX"/>
    <property type="match status" value="1"/>
</dbReference>
<dbReference type="GO" id="GO:0050519">
    <property type="term" value="F:holo-citrate lyase synthase activity"/>
    <property type="evidence" value="ECO:0007669"/>
    <property type="project" value="UniProtKB-EC"/>
</dbReference>
<dbReference type="GO" id="GO:0051191">
    <property type="term" value="P:prosthetic group biosynthetic process"/>
    <property type="evidence" value="ECO:0007669"/>
    <property type="project" value="InterPro"/>
</dbReference>
<keyword evidence="3 5" id="KW-0548">Nucleotidyltransferase</keyword>
<dbReference type="InterPro" id="IPR005551">
    <property type="entry name" value="CitX"/>
</dbReference>
<dbReference type="NCBIfam" id="NF002383">
    <property type="entry name" value="PRK01392.1"/>
    <property type="match status" value="1"/>
</dbReference>
<sequence>MELMCSRPTHLRVGVTQMLAARDERVRRQQIWLDRYKGSLISFCINMPGEIKDNAEAHQLQAAGIIAVEKEIKARGWVITAHSSWRFITGPEAFWSVQIPARALKEAMITLEQQHPLGRLFDLDVSGADGRSLSRREFGLPPRQCLLCDDLAAVCGRSRRHSPEALLAHIRHTLYSYSSAQEQHHVCTV</sequence>
<evidence type="ECO:0000313" key="6">
    <source>
        <dbReference type="Proteomes" id="UP000585721"/>
    </source>
</evidence>
<dbReference type="Proteomes" id="UP000585721">
    <property type="component" value="Unassembled WGS sequence"/>
</dbReference>
<evidence type="ECO:0000313" key="5">
    <source>
        <dbReference type="EMBL" id="MBB6054538.1"/>
    </source>
</evidence>
<name>A0A841G6L0_9GAMM</name>
<evidence type="ECO:0000256" key="1">
    <source>
        <dbReference type="ARBA" id="ARBA00012524"/>
    </source>
</evidence>
<evidence type="ECO:0000256" key="3">
    <source>
        <dbReference type="ARBA" id="ARBA00022695"/>
    </source>
</evidence>
<dbReference type="EMBL" id="JACHGR010000001">
    <property type="protein sequence ID" value="MBB6054538.1"/>
    <property type="molecule type" value="Genomic_DNA"/>
</dbReference>
<comment type="catalytic activity">
    <reaction evidence="4">
        <text>apo-[citrate lyase ACP] + 2'-(5''-triphospho-alpha-D-ribosyl)-3'-dephospho-CoA = holo-[citrate lyase ACP] + diphosphate</text>
        <dbReference type="Rhea" id="RHEA:16333"/>
        <dbReference type="Rhea" id="RHEA-COMP:10157"/>
        <dbReference type="Rhea" id="RHEA-COMP:10158"/>
        <dbReference type="ChEBI" id="CHEBI:29999"/>
        <dbReference type="ChEBI" id="CHEBI:33019"/>
        <dbReference type="ChEBI" id="CHEBI:61378"/>
        <dbReference type="ChEBI" id="CHEBI:82683"/>
        <dbReference type="EC" id="2.7.7.61"/>
    </reaction>
</comment>
<dbReference type="EC" id="2.7.7.61" evidence="1"/>
<organism evidence="5 6">
    <name type="scientific">Tolumonas osonensis</name>
    <dbReference type="NCBI Taxonomy" id="675874"/>
    <lineage>
        <taxon>Bacteria</taxon>
        <taxon>Pseudomonadati</taxon>
        <taxon>Pseudomonadota</taxon>
        <taxon>Gammaproteobacteria</taxon>
        <taxon>Aeromonadales</taxon>
        <taxon>Aeromonadaceae</taxon>
        <taxon>Tolumonas</taxon>
    </lineage>
</organism>
<evidence type="ECO:0000256" key="2">
    <source>
        <dbReference type="ARBA" id="ARBA00022679"/>
    </source>
</evidence>
<proteinExistence type="predicted"/>
<comment type="caution">
    <text evidence="5">The sequence shown here is derived from an EMBL/GenBank/DDBJ whole genome shotgun (WGS) entry which is preliminary data.</text>
</comment>
<reference evidence="5 6" key="1">
    <citation type="submission" date="2020-08" db="EMBL/GenBank/DDBJ databases">
        <title>Genomic Encyclopedia of Type Strains, Phase IV (KMG-IV): sequencing the most valuable type-strain genomes for metagenomic binning, comparative biology and taxonomic classification.</title>
        <authorList>
            <person name="Goeker M."/>
        </authorList>
    </citation>
    <scope>NUCLEOTIDE SEQUENCE [LARGE SCALE GENOMIC DNA]</scope>
    <source>
        <strain evidence="5 6">DSM 22975</strain>
    </source>
</reference>
<keyword evidence="2 5" id="KW-0808">Transferase</keyword>
<dbReference type="RefSeq" id="WP_188025331.1">
    <property type="nucleotide sequence ID" value="NZ_JACHGR010000001.1"/>
</dbReference>
<keyword evidence="6" id="KW-1185">Reference proteome</keyword>
<evidence type="ECO:0000256" key="4">
    <source>
        <dbReference type="ARBA" id="ARBA00048574"/>
    </source>
</evidence>
<accession>A0A841G6L0</accession>
<protein>
    <recommendedName>
        <fullName evidence="1">citrate lyase holo-[acyl-carrier protein] synthase</fullName>
        <ecNumber evidence="1">2.7.7.61</ecNumber>
    </recommendedName>
</protein>
<gene>
    <name evidence="5" type="ORF">HNR75_000403</name>
</gene>
<dbReference type="NCBIfam" id="TIGR03124">
    <property type="entry name" value="citrate_citX"/>
    <property type="match status" value="1"/>
</dbReference>